<feature type="region of interest" description="Disordered" evidence="9">
    <location>
        <begin position="118"/>
        <end position="158"/>
    </location>
</feature>
<feature type="compositionally biased region" description="Basic and acidic residues" evidence="9">
    <location>
        <begin position="66"/>
        <end position="78"/>
    </location>
</feature>
<sequence length="801" mass="88671">MFEARRRRGVITDAAFMSDVRRKMDIEYQLRLRKQELARAQAELKRESRAKQQRFASTKSAKHTVQNHERPWATDATKKLAASSGDPASASEGHSVNKGSVSHLPAIANKAEIKRQKLAGTSKKQERKNPSCHPTGKLSTENSAPQKRQGTVKKTHKFSYSYSETSHMLTQKSMPKFTDGASPALRLGGRLKRKGHQDKQSANVSSEHEAPARHLNRKSNNLQMLASSRSTEAGKLSSPKSHIPCPLNEHQPVEGPLRFRGEDFLRTLDSRVDEEQDSSDEDDRNDLLDESDDLHSSSQSSTAGLPRGSNGSLGRSTVVDSTSTGPQSNFEPVDTLSFDTENEDLAISHLSTRSNMSNTQDRSSDSEYCLITNSGNSNSSVAPQRASFFTTAVGNRVQDNEEFGSSIVNRALGNRLNNSAMRQCRDIPSDNLSRMSNEDHQDLIPPIRQSGTLATSFTSNARPNADRNQRNSNLLSNSLEPSLQLPSLDPRFTSLTSLLSPMGMENSTYARWAESNESLAIISNPERVIRQPLNRSRLSRETVQANEGIETASEPSAPSLVAVNPVPVLPSFTAPSTLRDHLPLALLALSELRGQAGSMSQGSASQAGGDPSRPAADPEKLRKIKESLLEEDSDEDEGDLCRICQSGVGTLTNPLLEPCQCTGSIQYIHQDCLKQWVQAKIKAGAELSVVRTCELCKESLKLDLDSFNVEECYQKHREARNQEDLSHSGMYLVLLLHLYEQRFAELLRLSHSRYINYRLARPHPLQRSGESERTISDEDDHSSENQMQVLTHGNSSPRRDT</sequence>
<evidence type="ECO:0000259" key="10">
    <source>
        <dbReference type="PROSITE" id="PS51292"/>
    </source>
</evidence>
<dbReference type="InterPro" id="IPR052297">
    <property type="entry name" value="RING-CH-type_E3_ubiq-ligase"/>
</dbReference>
<keyword evidence="7" id="KW-0833">Ubl conjugation pathway</keyword>
<feature type="region of interest" description="Disordered" evidence="9">
    <location>
        <begin position="271"/>
        <end position="338"/>
    </location>
</feature>
<keyword evidence="8" id="KW-0862">Zinc</keyword>
<evidence type="ECO:0000256" key="7">
    <source>
        <dbReference type="ARBA" id="ARBA00022786"/>
    </source>
</evidence>
<dbReference type="SMART" id="SM00744">
    <property type="entry name" value="RINGv"/>
    <property type="match status" value="1"/>
</dbReference>
<keyword evidence="12" id="KW-1185">Reference proteome</keyword>
<comment type="pathway">
    <text evidence="2">Protein modification; protein ubiquitination.</text>
</comment>
<evidence type="ECO:0000313" key="12">
    <source>
        <dbReference type="Proteomes" id="UP001369086"/>
    </source>
</evidence>
<comment type="caution">
    <text evidence="11">The sequence shown here is derived from an EMBL/GenBank/DDBJ whole genome shotgun (WGS) entry which is preliminary data.</text>
</comment>
<organism evidence="11 12">
    <name type="scientific">Huso huso</name>
    <name type="common">Beluga</name>
    <name type="synonym">Acipenser huso</name>
    <dbReference type="NCBI Taxonomy" id="61971"/>
    <lineage>
        <taxon>Eukaryota</taxon>
        <taxon>Metazoa</taxon>
        <taxon>Chordata</taxon>
        <taxon>Craniata</taxon>
        <taxon>Vertebrata</taxon>
        <taxon>Euteleostomi</taxon>
        <taxon>Actinopterygii</taxon>
        <taxon>Chondrostei</taxon>
        <taxon>Acipenseriformes</taxon>
        <taxon>Acipenseridae</taxon>
        <taxon>Huso</taxon>
    </lineage>
</organism>
<feature type="domain" description="RING-CH-type" evidence="10">
    <location>
        <begin position="633"/>
        <end position="703"/>
    </location>
</feature>
<evidence type="ECO:0000256" key="8">
    <source>
        <dbReference type="ARBA" id="ARBA00022833"/>
    </source>
</evidence>
<dbReference type="PANTHER" id="PTHR14471">
    <property type="entry name" value="MARCH7/10 E3 UBIQUITIN PROTEIN LIGASE FAMILY MEMBER"/>
    <property type="match status" value="1"/>
</dbReference>
<feature type="compositionally biased region" description="Polar residues" evidence="9">
    <location>
        <begin position="309"/>
        <end position="330"/>
    </location>
</feature>
<evidence type="ECO:0000256" key="6">
    <source>
        <dbReference type="ARBA" id="ARBA00022771"/>
    </source>
</evidence>
<accession>A0ABR0YCV1</accession>
<feature type="compositionally biased region" description="Acidic residues" evidence="9">
    <location>
        <begin position="274"/>
        <end position="292"/>
    </location>
</feature>
<feature type="region of interest" description="Disordered" evidence="9">
    <location>
        <begin position="766"/>
        <end position="801"/>
    </location>
</feature>
<protein>
    <recommendedName>
        <fullName evidence="3">RING-type E3 ubiquitin transferase</fullName>
        <ecNumber evidence="3">2.3.2.27</ecNumber>
    </recommendedName>
</protein>
<dbReference type="PROSITE" id="PS51292">
    <property type="entry name" value="ZF_RING_CH"/>
    <property type="match status" value="1"/>
</dbReference>
<evidence type="ECO:0000256" key="4">
    <source>
        <dbReference type="ARBA" id="ARBA00022679"/>
    </source>
</evidence>
<feature type="compositionally biased region" description="Polar residues" evidence="9">
    <location>
        <begin position="137"/>
        <end position="149"/>
    </location>
</feature>
<feature type="compositionally biased region" description="Low complexity" evidence="9">
    <location>
        <begin position="597"/>
        <end position="609"/>
    </location>
</feature>
<keyword evidence="6" id="KW-0863">Zinc-finger</keyword>
<dbReference type="EMBL" id="JAHFZB010000036">
    <property type="protein sequence ID" value="KAK6470234.1"/>
    <property type="molecule type" value="Genomic_DNA"/>
</dbReference>
<dbReference type="Gene3D" id="3.30.40.10">
    <property type="entry name" value="Zinc/RING finger domain, C3HC4 (zinc finger)"/>
    <property type="match status" value="1"/>
</dbReference>
<name>A0ABR0YCV1_HUSHU</name>
<gene>
    <name evidence="11" type="ORF">HHUSO_G31188</name>
</gene>
<feature type="region of interest" description="Disordered" evidence="9">
    <location>
        <begin position="597"/>
        <end position="618"/>
    </location>
</feature>
<dbReference type="SUPFAM" id="SSF57850">
    <property type="entry name" value="RING/U-box"/>
    <property type="match status" value="1"/>
</dbReference>
<dbReference type="PANTHER" id="PTHR14471:SF5">
    <property type="entry name" value="E3 UBIQUITIN-PROTEIN LIGASE MARCHF10-RELATED"/>
    <property type="match status" value="1"/>
</dbReference>
<feature type="compositionally biased region" description="Polar residues" evidence="9">
    <location>
        <begin position="218"/>
        <end position="231"/>
    </location>
</feature>
<dbReference type="EC" id="2.3.2.27" evidence="3"/>
<evidence type="ECO:0000256" key="5">
    <source>
        <dbReference type="ARBA" id="ARBA00022723"/>
    </source>
</evidence>
<evidence type="ECO:0000313" key="11">
    <source>
        <dbReference type="EMBL" id="KAK6470234.1"/>
    </source>
</evidence>
<proteinExistence type="predicted"/>
<feature type="region of interest" description="Disordered" evidence="9">
    <location>
        <begin position="44"/>
        <end position="103"/>
    </location>
</feature>
<evidence type="ECO:0000256" key="2">
    <source>
        <dbReference type="ARBA" id="ARBA00004906"/>
    </source>
</evidence>
<evidence type="ECO:0000256" key="1">
    <source>
        <dbReference type="ARBA" id="ARBA00000900"/>
    </source>
</evidence>
<feature type="compositionally biased region" description="Polar residues" evidence="9">
    <location>
        <begin position="784"/>
        <end position="801"/>
    </location>
</feature>
<dbReference type="InterPro" id="IPR013083">
    <property type="entry name" value="Znf_RING/FYVE/PHD"/>
</dbReference>
<dbReference type="InterPro" id="IPR011016">
    <property type="entry name" value="Znf_RING-CH"/>
</dbReference>
<evidence type="ECO:0000256" key="3">
    <source>
        <dbReference type="ARBA" id="ARBA00012483"/>
    </source>
</evidence>
<evidence type="ECO:0000256" key="9">
    <source>
        <dbReference type="SAM" id="MobiDB-lite"/>
    </source>
</evidence>
<dbReference type="Proteomes" id="UP001369086">
    <property type="component" value="Unassembled WGS sequence"/>
</dbReference>
<keyword evidence="5" id="KW-0479">Metal-binding</keyword>
<keyword evidence="4" id="KW-0808">Transferase</keyword>
<reference evidence="11 12" key="1">
    <citation type="submission" date="2021-05" db="EMBL/GenBank/DDBJ databases">
        <authorList>
            <person name="Zahm M."/>
            <person name="Klopp C."/>
            <person name="Cabau C."/>
            <person name="Kuhl H."/>
            <person name="Suciu R."/>
            <person name="Ciorpac M."/>
            <person name="Holostenco D."/>
            <person name="Gessner J."/>
            <person name="Wuertz S."/>
            <person name="Hohne C."/>
            <person name="Stock M."/>
            <person name="Gislard M."/>
            <person name="Lluch J."/>
            <person name="Milhes M."/>
            <person name="Lampietro C."/>
            <person name="Lopez Roques C."/>
            <person name="Donnadieu C."/>
            <person name="Du K."/>
            <person name="Schartl M."/>
            <person name="Guiguen Y."/>
        </authorList>
    </citation>
    <scope>NUCLEOTIDE SEQUENCE [LARGE SCALE GENOMIC DNA]</scope>
    <source>
        <strain evidence="11">Hh-F2</strain>
        <tissue evidence="11">Blood</tissue>
    </source>
</reference>
<comment type="catalytic activity">
    <reaction evidence="1">
        <text>S-ubiquitinyl-[E2 ubiquitin-conjugating enzyme]-L-cysteine + [acceptor protein]-L-lysine = [E2 ubiquitin-conjugating enzyme]-L-cysteine + N(6)-ubiquitinyl-[acceptor protein]-L-lysine.</text>
        <dbReference type="EC" id="2.3.2.27"/>
    </reaction>
</comment>
<feature type="region of interest" description="Disordered" evidence="9">
    <location>
        <begin position="191"/>
        <end position="258"/>
    </location>
</feature>
<dbReference type="Pfam" id="PF12906">
    <property type="entry name" value="RINGv"/>
    <property type="match status" value="1"/>
</dbReference>